<dbReference type="GO" id="GO:0016020">
    <property type="term" value="C:membrane"/>
    <property type="evidence" value="ECO:0007669"/>
    <property type="project" value="InterPro"/>
</dbReference>
<keyword evidence="6" id="KW-1185">Reference proteome</keyword>
<sequence>MRLLPRGIRLRITLCLLALLVVVQVGAFMVIRHLGSQAGFERTDRQLETVRDSVEAALSARQASLVRAAGALAASPALREAARTGNARRVQALLQTEGARAHADLVGFVSADGNLALTVTRGAIANKAFPGSLALSARDRPVVGTFADAAGVPHLIAVARAPGNSPGHRIAVGLALDERLAASLGWAHGIEVSVATRERQDWRIAWTTGGDDLEAVTEAVTAALAPGLGDVLQLLRPRTHGLQQIELPPGDSKSAIVLRQPIGELERSVEPLQTAFALVTGGGMLVFMIGSALISASITRPIRELAAAAHRVRSGDGKASFTLSRRDEIGELAASLEHMRQGMTAREQEVSRLAYSDTLTGLANRACFAATLERTVADASASRDAGDAHFAVLLMDLDRFKWVNDTLGHECGDQVLAQVADRLRDALPGAPTIARLGGDEFAIVVRSAEGRADDIVARISRGLESPITLAGQTVDVSASIGIAHFPEHGRTPSELMRHADVAMYAAKRQGVPSSVYDPGFDTSREHHLSLLSELRNALDRPELRLLYQPKISLREAPVVAAEVLMRWEHPTRGLVTPDDFIPFAEKTGFIREMTQWLLQRAIRQAAVWRRQGREVELSINISARDLIDQQLPQRIASLLTLESLPPRLLCLEVTESALIEDPDRAADTLQAVRKLGVQVAVDDYGSGFSSLTYLKRLSVTELKIDKSFVAGMTSNAHDSAIVRSTIELGHSLGLSVTAEGVETEDQLTLLEQMGCDKVQGFLFSPGVSRERFEATMTSGPAGATPALPTAPFEAAALAEAVHDAPAIERRSGHGRPARRARMSGR</sequence>
<dbReference type="CDD" id="cd06225">
    <property type="entry name" value="HAMP"/>
    <property type="match status" value="1"/>
</dbReference>
<dbReference type="InterPro" id="IPR035919">
    <property type="entry name" value="EAL_sf"/>
</dbReference>
<dbReference type="InterPro" id="IPR029787">
    <property type="entry name" value="Nucleotide_cyclase"/>
</dbReference>
<evidence type="ECO:0000256" key="1">
    <source>
        <dbReference type="SAM" id="MobiDB-lite"/>
    </source>
</evidence>
<evidence type="ECO:0000259" key="3">
    <source>
        <dbReference type="PROSITE" id="PS50885"/>
    </source>
</evidence>
<feature type="compositionally biased region" description="Basic residues" evidence="1">
    <location>
        <begin position="812"/>
        <end position="825"/>
    </location>
</feature>
<dbReference type="Pfam" id="PF00990">
    <property type="entry name" value="GGDEF"/>
    <property type="match status" value="1"/>
</dbReference>
<dbReference type="SMART" id="SM00052">
    <property type="entry name" value="EAL"/>
    <property type="match status" value="1"/>
</dbReference>
<dbReference type="PANTHER" id="PTHR44757">
    <property type="entry name" value="DIGUANYLATE CYCLASE DGCP"/>
    <property type="match status" value="1"/>
</dbReference>
<dbReference type="Gene3D" id="3.20.20.450">
    <property type="entry name" value="EAL domain"/>
    <property type="match status" value="1"/>
</dbReference>
<evidence type="ECO:0000259" key="4">
    <source>
        <dbReference type="PROSITE" id="PS50887"/>
    </source>
</evidence>
<dbReference type="PROSITE" id="PS50883">
    <property type="entry name" value="EAL"/>
    <property type="match status" value="1"/>
</dbReference>
<reference evidence="5 6" key="1">
    <citation type="submission" date="2019-06" db="EMBL/GenBank/DDBJ databases">
        <title>Quisquiliibacterium sp. nov., isolated from a maize field.</title>
        <authorList>
            <person name="Lin S.-Y."/>
            <person name="Tsai C.-F."/>
            <person name="Young C.-C."/>
        </authorList>
    </citation>
    <scope>NUCLEOTIDE SEQUENCE [LARGE SCALE GENOMIC DNA]</scope>
    <source>
        <strain evidence="5 6">CC-CFT501</strain>
    </source>
</reference>
<proteinExistence type="predicted"/>
<dbReference type="Pfam" id="PF00672">
    <property type="entry name" value="HAMP"/>
    <property type="match status" value="1"/>
</dbReference>
<dbReference type="CDD" id="cd01949">
    <property type="entry name" value="GGDEF"/>
    <property type="match status" value="1"/>
</dbReference>
<dbReference type="Gene3D" id="6.10.340.10">
    <property type="match status" value="1"/>
</dbReference>
<dbReference type="PANTHER" id="PTHR44757:SF2">
    <property type="entry name" value="BIOFILM ARCHITECTURE MAINTENANCE PROTEIN MBAA"/>
    <property type="match status" value="1"/>
</dbReference>
<evidence type="ECO:0000313" key="5">
    <source>
        <dbReference type="EMBL" id="TXL63798.1"/>
    </source>
</evidence>
<dbReference type="AlphaFoldDB" id="A0A5C8NR88"/>
<protein>
    <submittedName>
        <fullName evidence="5">EAL domain-containing protein</fullName>
    </submittedName>
</protein>
<dbReference type="InterPro" id="IPR003660">
    <property type="entry name" value="HAMP_dom"/>
</dbReference>
<dbReference type="Proteomes" id="UP000321548">
    <property type="component" value="Unassembled WGS sequence"/>
</dbReference>
<feature type="domain" description="HAMP" evidence="3">
    <location>
        <begin position="296"/>
        <end position="348"/>
    </location>
</feature>
<dbReference type="SUPFAM" id="SSF55073">
    <property type="entry name" value="Nucleotide cyclase"/>
    <property type="match status" value="1"/>
</dbReference>
<accession>A0A5C8NR88</accession>
<dbReference type="RefSeq" id="WP_147705492.1">
    <property type="nucleotide sequence ID" value="NZ_VDUY01000007.1"/>
</dbReference>
<feature type="domain" description="EAL" evidence="2">
    <location>
        <begin position="527"/>
        <end position="780"/>
    </location>
</feature>
<dbReference type="Pfam" id="PF00563">
    <property type="entry name" value="EAL"/>
    <property type="match status" value="1"/>
</dbReference>
<dbReference type="PROSITE" id="PS50887">
    <property type="entry name" value="GGDEF"/>
    <property type="match status" value="1"/>
</dbReference>
<name>A0A5C8NR88_9BURK</name>
<dbReference type="SMART" id="SM00267">
    <property type="entry name" value="GGDEF"/>
    <property type="match status" value="1"/>
</dbReference>
<organism evidence="5 6">
    <name type="scientific">Zeimonas arvi</name>
    <dbReference type="NCBI Taxonomy" id="2498847"/>
    <lineage>
        <taxon>Bacteria</taxon>
        <taxon>Pseudomonadati</taxon>
        <taxon>Pseudomonadota</taxon>
        <taxon>Betaproteobacteria</taxon>
        <taxon>Burkholderiales</taxon>
        <taxon>Burkholderiaceae</taxon>
        <taxon>Zeimonas</taxon>
    </lineage>
</organism>
<evidence type="ECO:0000313" key="6">
    <source>
        <dbReference type="Proteomes" id="UP000321548"/>
    </source>
</evidence>
<comment type="caution">
    <text evidence="5">The sequence shown here is derived from an EMBL/GenBank/DDBJ whole genome shotgun (WGS) entry which is preliminary data.</text>
</comment>
<dbReference type="SMART" id="SM00304">
    <property type="entry name" value="HAMP"/>
    <property type="match status" value="1"/>
</dbReference>
<feature type="region of interest" description="Disordered" evidence="1">
    <location>
        <begin position="804"/>
        <end position="825"/>
    </location>
</feature>
<evidence type="ECO:0000259" key="2">
    <source>
        <dbReference type="PROSITE" id="PS50883"/>
    </source>
</evidence>
<dbReference type="EMBL" id="VDUY01000007">
    <property type="protein sequence ID" value="TXL63798.1"/>
    <property type="molecule type" value="Genomic_DNA"/>
</dbReference>
<dbReference type="NCBIfam" id="TIGR00254">
    <property type="entry name" value="GGDEF"/>
    <property type="match status" value="1"/>
</dbReference>
<dbReference type="GO" id="GO:0007165">
    <property type="term" value="P:signal transduction"/>
    <property type="evidence" value="ECO:0007669"/>
    <property type="project" value="InterPro"/>
</dbReference>
<dbReference type="InterPro" id="IPR043128">
    <property type="entry name" value="Rev_trsase/Diguanyl_cyclase"/>
</dbReference>
<dbReference type="PROSITE" id="PS50885">
    <property type="entry name" value="HAMP"/>
    <property type="match status" value="1"/>
</dbReference>
<dbReference type="SUPFAM" id="SSF141868">
    <property type="entry name" value="EAL domain-like"/>
    <property type="match status" value="1"/>
</dbReference>
<dbReference type="SUPFAM" id="SSF158472">
    <property type="entry name" value="HAMP domain-like"/>
    <property type="match status" value="1"/>
</dbReference>
<dbReference type="OrthoDB" id="9813903at2"/>
<dbReference type="InterPro" id="IPR001633">
    <property type="entry name" value="EAL_dom"/>
</dbReference>
<dbReference type="CDD" id="cd01948">
    <property type="entry name" value="EAL"/>
    <property type="match status" value="1"/>
</dbReference>
<dbReference type="Gene3D" id="3.30.70.270">
    <property type="match status" value="1"/>
</dbReference>
<gene>
    <name evidence="5" type="ORF">FHP08_15975</name>
</gene>
<dbReference type="InterPro" id="IPR000160">
    <property type="entry name" value="GGDEF_dom"/>
</dbReference>
<dbReference type="InterPro" id="IPR052155">
    <property type="entry name" value="Biofilm_reg_signaling"/>
</dbReference>
<feature type="domain" description="GGDEF" evidence="4">
    <location>
        <begin position="388"/>
        <end position="518"/>
    </location>
</feature>